<dbReference type="Proteomes" id="UP001268256">
    <property type="component" value="Unassembled WGS sequence"/>
</dbReference>
<dbReference type="EMBL" id="JAVMIP010000004">
    <property type="protein sequence ID" value="MDS3860376.1"/>
    <property type="molecule type" value="Genomic_DNA"/>
</dbReference>
<feature type="compositionally biased region" description="Basic and acidic residues" evidence="1">
    <location>
        <begin position="140"/>
        <end position="151"/>
    </location>
</feature>
<feature type="compositionally biased region" description="Polar residues" evidence="1">
    <location>
        <begin position="126"/>
        <end position="135"/>
    </location>
</feature>
<protein>
    <submittedName>
        <fullName evidence="2">Uncharacterized protein</fullName>
    </submittedName>
</protein>
<reference evidence="3" key="1">
    <citation type="submission" date="2023-07" db="EMBL/GenBank/DDBJ databases">
        <authorList>
            <person name="Luz R."/>
            <person name="Cordeiro R."/>
            <person name="Fonseca A."/>
            <person name="Goncalves V."/>
        </authorList>
    </citation>
    <scope>NUCLEOTIDE SEQUENCE [LARGE SCALE GENOMIC DNA]</scope>
    <source>
        <strain evidence="3">BACA0444</strain>
    </source>
</reference>
<organism evidence="2 3">
    <name type="scientific">Pseudocalidococcus azoricus BACA0444</name>
    <dbReference type="NCBI Taxonomy" id="2918990"/>
    <lineage>
        <taxon>Bacteria</taxon>
        <taxon>Bacillati</taxon>
        <taxon>Cyanobacteriota</taxon>
        <taxon>Cyanophyceae</taxon>
        <taxon>Acaryochloridales</taxon>
        <taxon>Thermosynechococcaceae</taxon>
        <taxon>Pseudocalidococcus</taxon>
        <taxon>Pseudocalidococcus azoricus</taxon>
    </lineage>
</organism>
<accession>A0AAE4FSX3</accession>
<sequence length="162" mass="17940">MQLDEAQLTTPDPIKTYLAHWFQLGKKLYIKSGQVQLCPSLILVPGGYSQEFEACWAYVNSGQAGDCYLEGTQETIAQLQQQQWDITPCARCSMPIALPQNGLPPASCPCAGLENWPNLELPSPHSPTNNQTELRNLQLRLEDAAPPDHSRITPQKLASPEK</sequence>
<gene>
    <name evidence="2" type="ORF">RIF25_06095</name>
</gene>
<proteinExistence type="predicted"/>
<name>A0AAE4FSX3_9CYAN</name>
<dbReference type="AlphaFoldDB" id="A0AAE4FSX3"/>
<evidence type="ECO:0000313" key="3">
    <source>
        <dbReference type="Proteomes" id="UP001268256"/>
    </source>
</evidence>
<dbReference type="RefSeq" id="WP_322877655.1">
    <property type="nucleotide sequence ID" value="NZ_JAVMIP010000004.1"/>
</dbReference>
<keyword evidence="3" id="KW-1185">Reference proteome</keyword>
<evidence type="ECO:0000313" key="2">
    <source>
        <dbReference type="EMBL" id="MDS3860376.1"/>
    </source>
</evidence>
<evidence type="ECO:0000256" key="1">
    <source>
        <dbReference type="SAM" id="MobiDB-lite"/>
    </source>
</evidence>
<comment type="caution">
    <text evidence="2">The sequence shown here is derived from an EMBL/GenBank/DDBJ whole genome shotgun (WGS) entry which is preliminary data.</text>
</comment>
<feature type="region of interest" description="Disordered" evidence="1">
    <location>
        <begin position="121"/>
        <end position="162"/>
    </location>
</feature>